<evidence type="ECO:0000313" key="1">
    <source>
        <dbReference type="EMBL" id="KAK7076692.1"/>
    </source>
</evidence>
<protein>
    <submittedName>
        <fullName evidence="1">Uncharacterized protein</fullName>
    </submittedName>
</protein>
<dbReference type="AlphaFoldDB" id="A0AAN8X2V0"/>
<evidence type="ECO:0000313" key="2">
    <source>
        <dbReference type="Proteomes" id="UP001381693"/>
    </source>
</evidence>
<sequence length="54" mass="5941">MEFEVLFVTACHISLQPGKVTFFGRRQLVEYVVGDIIMDASKTNSSFSGLQAGD</sequence>
<gene>
    <name evidence="1" type="ORF">SK128_000474</name>
</gene>
<dbReference type="EMBL" id="JAXCGZ010009573">
    <property type="protein sequence ID" value="KAK7076692.1"/>
    <property type="molecule type" value="Genomic_DNA"/>
</dbReference>
<comment type="caution">
    <text evidence="1">The sequence shown here is derived from an EMBL/GenBank/DDBJ whole genome shotgun (WGS) entry which is preliminary data.</text>
</comment>
<reference evidence="1 2" key="1">
    <citation type="submission" date="2023-11" db="EMBL/GenBank/DDBJ databases">
        <title>Halocaridina rubra genome assembly.</title>
        <authorList>
            <person name="Smith C."/>
        </authorList>
    </citation>
    <scope>NUCLEOTIDE SEQUENCE [LARGE SCALE GENOMIC DNA]</scope>
    <source>
        <strain evidence="1">EP-1</strain>
        <tissue evidence="1">Whole</tissue>
    </source>
</reference>
<proteinExistence type="predicted"/>
<name>A0AAN8X2V0_HALRR</name>
<keyword evidence="2" id="KW-1185">Reference proteome</keyword>
<accession>A0AAN8X2V0</accession>
<dbReference type="Proteomes" id="UP001381693">
    <property type="component" value="Unassembled WGS sequence"/>
</dbReference>
<organism evidence="1 2">
    <name type="scientific">Halocaridina rubra</name>
    <name type="common">Hawaiian red shrimp</name>
    <dbReference type="NCBI Taxonomy" id="373956"/>
    <lineage>
        <taxon>Eukaryota</taxon>
        <taxon>Metazoa</taxon>
        <taxon>Ecdysozoa</taxon>
        <taxon>Arthropoda</taxon>
        <taxon>Crustacea</taxon>
        <taxon>Multicrustacea</taxon>
        <taxon>Malacostraca</taxon>
        <taxon>Eumalacostraca</taxon>
        <taxon>Eucarida</taxon>
        <taxon>Decapoda</taxon>
        <taxon>Pleocyemata</taxon>
        <taxon>Caridea</taxon>
        <taxon>Atyoidea</taxon>
        <taxon>Atyidae</taxon>
        <taxon>Halocaridina</taxon>
    </lineage>
</organism>